<evidence type="ECO:0000256" key="2">
    <source>
        <dbReference type="PROSITE-ProRule" id="PRU00196"/>
    </source>
</evidence>
<feature type="chain" id="PRO_5046142594" description="SRCR domain-containing protein" evidence="3">
    <location>
        <begin position="25"/>
        <end position="392"/>
    </location>
</feature>
<evidence type="ECO:0000313" key="5">
    <source>
        <dbReference type="EMBL" id="CAH3025168.1"/>
    </source>
</evidence>
<reference evidence="5 6" key="1">
    <citation type="submission" date="2022-05" db="EMBL/GenBank/DDBJ databases">
        <authorList>
            <consortium name="Genoscope - CEA"/>
            <person name="William W."/>
        </authorList>
    </citation>
    <scope>NUCLEOTIDE SEQUENCE [LARGE SCALE GENOMIC DNA]</scope>
</reference>
<evidence type="ECO:0000256" key="1">
    <source>
        <dbReference type="ARBA" id="ARBA00023157"/>
    </source>
</evidence>
<dbReference type="InterPro" id="IPR036772">
    <property type="entry name" value="SRCR-like_dom_sf"/>
</dbReference>
<sequence length="392" mass="44432">MFEHKMKLFITLFLVSVKVVIVMGHQLGSEGEQAFFSTLKQLSKDRQAALGAKHGPLGKNKPTLEDEVAQLFLTKRAITSIKPNKIRLNLADNLPRENGTGRVEIYHDNQWGTVCDKSWDLNDAFVVCNELGLVKAIHETKNAKYGQGVGPIWLSNVDCKGGESSLVNCPHRGWGNVGSCTHGDDAGAKCLQTGIPRLIEVGCYKDSQSNRALRTLFAYLRSEVDWYNLRSMVTKCAERAWKRGFRYFGIQFYGECWGDVEAEARYAMHGEVDRKHSEQNCIESTGMHWANFVYKFAPWRDLGCWRDVIRDRALPQLLVNLRSQIDWFNIGKTIDKCYQAAKKAGKMYFAVQFYGECWVADDDSTYMKHGPSAACWSGVGKGFANYVYKVEW</sequence>
<dbReference type="PRINTS" id="PR00258">
    <property type="entry name" value="SPERACTRCPTR"/>
</dbReference>
<keyword evidence="1 2" id="KW-1015">Disulfide bond</keyword>
<keyword evidence="6" id="KW-1185">Reference proteome</keyword>
<dbReference type="Gene3D" id="3.10.250.10">
    <property type="entry name" value="SRCR-like domain"/>
    <property type="match status" value="1"/>
</dbReference>
<feature type="signal peptide" evidence="3">
    <location>
        <begin position="1"/>
        <end position="24"/>
    </location>
</feature>
<dbReference type="Proteomes" id="UP001159427">
    <property type="component" value="Unassembled WGS sequence"/>
</dbReference>
<name>A0ABN8MBJ9_9CNID</name>
<dbReference type="InterPro" id="IPR001190">
    <property type="entry name" value="SRCR"/>
</dbReference>
<dbReference type="PANTHER" id="PTHR48071:SF28">
    <property type="entry name" value="SRCR DOMAIN-CONTAINING PROTEIN"/>
    <property type="match status" value="1"/>
</dbReference>
<dbReference type="EMBL" id="CALNXI010000339">
    <property type="protein sequence ID" value="CAH3025168.1"/>
    <property type="molecule type" value="Genomic_DNA"/>
</dbReference>
<dbReference type="PANTHER" id="PTHR48071">
    <property type="entry name" value="SRCR DOMAIN-CONTAINING PROTEIN"/>
    <property type="match status" value="1"/>
</dbReference>
<accession>A0ABN8MBJ9</accession>
<keyword evidence="3" id="KW-0732">Signal</keyword>
<proteinExistence type="predicted"/>
<dbReference type="Pfam" id="PF00530">
    <property type="entry name" value="SRCR"/>
    <property type="match status" value="1"/>
</dbReference>
<comment type="caution">
    <text evidence="2">Lacks conserved residue(s) required for the propagation of feature annotation.</text>
</comment>
<dbReference type="PROSITE" id="PS50287">
    <property type="entry name" value="SRCR_2"/>
    <property type="match status" value="1"/>
</dbReference>
<organism evidence="5 6">
    <name type="scientific">Porites evermanni</name>
    <dbReference type="NCBI Taxonomy" id="104178"/>
    <lineage>
        <taxon>Eukaryota</taxon>
        <taxon>Metazoa</taxon>
        <taxon>Cnidaria</taxon>
        <taxon>Anthozoa</taxon>
        <taxon>Hexacorallia</taxon>
        <taxon>Scleractinia</taxon>
        <taxon>Fungiina</taxon>
        <taxon>Poritidae</taxon>
        <taxon>Porites</taxon>
    </lineage>
</organism>
<dbReference type="SMART" id="SM00202">
    <property type="entry name" value="SR"/>
    <property type="match status" value="1"/>
</dbReference>
<evidence type="ECO:0000313" key="6">
    <source>
        <dbReference type="Proteomes" id="UP001159427"/>
    </source>
</evidence>
<feature type="domain" description="SRCR" evidence="4">
    <location>
        <begin position="86"/>
        <end position="191"/>
    </location>
</feature>
<gene>
    <name evidence="5" type="ORF">PEVE_00025203</name>
</gene>
<evidence type="ECO:0000256" key="3">
    <source>
        <dbReference type="SAM" id="SignalP"/>
    </source>
</evidence>
<dbReference type="SUPFAM" id="SSF56487">
    <property type="entry name" value="SRCR-like"/>
    <property type="match status" value="1"/>
</dbReference>
<feature type="disulfide bond" evidence="2">
    <location>
        <begin position="159"/>
        <end position="169"/>
    </location>
</feature>
<evidence type="ECO:0000259" key="4">
    <source>
        <dbReference type="PROSITE" id="PS50287"/>
    </source>
</evidence>
<protein>
    <recommendedName>
        <fullName evidence="4">SRCR domain-containing protein</fullName>
    </recommendedName>
</protein>
<comment type="caution">
    <text evidence="5">The sequence shown here is derived from an EMBL/GenBank/DDBJ whole genome shotgun (WGS) entry which is preliminary data.</text>
</comment>